<reference evidence="1" key="1">
    <citation type="journal article" date="2023" name="Mol. Phylogenet. Evol.">
        <title>Genome-scale phylogeny and comparative genomics of the fungal order Sordariales.</title>
        <authorList>
            <person name="Hensen N."/>
            <person name="Bonometti L."/>
            <person name="Westerberg I."/>
            <person name="Brannstrom I.O."/>
            <person name="Guillou S."/>
            <person name="Cros-Aarteil S."/>
            <person name="Calhoun S."/>
            <person name="Haridas S."/>
            <person name="Kuo A."/>
            <person name="Mondo S."/>
            <person name="Pangilinan J."/>
            <person name="Riley R."/>
            <person name="LaButti K."/>
            <person name="Andreopoulos B."/>
            <person name="Lipzen A."/>
            <person name="Chen C."/>
            <person name="Yan M."/>
            <person name="Daum C."/>
            <person name="Ng V."/>
            <person name="Clum A."/>
            <person name="Steindorff A."/>
            <person name="Ohm R.A."/>
            <person name="Martin F."/>
            <person name="Silar P."/>
            <person name="Natvig D.O."/>
            <person name="Lalanne C."/>
            <person name="Gautier V."/>
            <person name="Ament-Velasquez S.L."/>
            <person name="Kruys A."/>
            <person name="Hutchinson M.I."/>
            <person name="Powell A.J."/>
            <person name="Barry K."/>
            <person name="Miller A.N."/>
            <person name="Grigoriev I.V."/>
            <person name="Debuchy R."/>
            <person name="Gladieux P."/>
            <person name="Hiltunen Thoren M."/>
            <person name="Johannesson H."/>
        </authorList>
    </citation>
    <scope>NUCLEOTIDE SEQUENCE</scope>
    <source>
        <strain evidence="1">CBS 532.94</strain>
    </source>
</reference>
<evidence type="ECO:0000313" key="1">
    <source>
        <dbReference type="EMBL" id="KAK4233199.1"/>
    </source>
</evidence>
<gene>
    <name evidence="1" type="ORF">C8A03DRAFT_39115</name>
</gene>
<keyword evidence="2" id="KW-1185">Reference proteome</keyword>
<evidence type="ECO:0008006" key="3">
    <source>
        <dbReference type="Google" id="ProtNLM"/>
    </source>
</evidence>
<organism evidence="1 2">
    <name type="scientific">Achaetomium macrosporum</name>
    <dbReference type="NCBI Taxonomy" id="79813"/>
    <lineage>
        <taxon>Eukaryota</taxon>
        <taxon>Fungi</taxon>
        <taxon>Dikarya</taxon>
        <taxon>Ascomycota</taxon>
        <taxon>Pezizomycotina</taxon>
        <taxon>Sordariomycetes</taxon>
        <taxon>Sordariomycetidae</taxon>
        <taxon>Sordariales</taxon>
        <taxon>Chaetomiaceae</taxon>
        <taxon>Achaetomium</taxon>
    </lineage>
</organism>
<dbReference type="EMBL" id="MU860632">
    <property type="protein sequence ID" value="KAK4233199.1"/>
    <property type="molecule type" value="Genomic_DNA"/>
</dbReference>
<reference evidence="1" key="2">
    <citation type="submission" date="2023-05" db="EMBL/GenBank/DDBJ databases">
        <authorList>
            <consortium name="Lawrence Berkeley National Laboratory"/>
            <person name="Steindorff A."/>
            <person name="Hensen N."/>
            <person name="Bonometti L."/>
            <person name="Westerberg I."/>
            <person name="Brannstrom I.O."/>
            <person name="Guillou S."/>
            <person name="Cros-Aarteil S."/>
            <person name="Calhoun S."/>
            <person name="Haridas S."/>
            <person name="Kuo A."/>
            <person name="Mondo S."/>
            <person name="Pangilinan J."/>
            <person name="Riley R."/>
            <person name="Labutti K."/>
            <person name="Andreopoulos B."/>
            <person name="Lipzen A."/>
            <person name="Chen C."/>
            <person name="Yanf M."/>
            <person name="Daum C."/>
            <person name="Ng V."/>
            <person name="Clum A."/>
            <person name="Ohm R."/>
            <person name="Martin F."/>
            <person name="Silar P."/>
            <person name="Natvig D."/>
            <person name="Lalanne C."/>
            <person name="Gautier V."/>
            <person name="Ament-Velasquez S.L."/>
            <person name="Kruys A."/>
            <person name="Hutchinson M.I."/>
            <person name="Powell A.J."/>
            <person name="Barry K."/>
            <person name="Miller A.N."/>
            <person name="Grigoriev I.V."/>
            <person name="Debuchy R."/>
            <person name="Gladieux P."/>
            <person name="Thoren M.H."/>
            <person name="Johannesson H."/>
        </authorList>
    </citation>
    <scope>NUCLEOTIDE SEQUENCE</scope>
    <source>
        <strain evidence="1">CBS 532.94</strain>
    </source>
</reference>
<protein>
    <recommendedName>
        <fullName evidence="3">BTB domain-containing protein</fullName>
    </recommendedName>
</protein>
<accession>A0AAN7C0R4</accession>
<dbReference type="AlphaFoldDB" id="A0AAN7C0R4"/>
<name>A0AAN7C0R4_9PEZI</name>
<evidence type="ECO:0000313" key="2">
    <source>
        <dbReference type="Proteomes" id="UP001303760"/>
    </source>
</evidence>
<comment type="caution">
    <text evidence="1">The sequence shown here is derived from an EMBL/GenBank/DDBJ whole genome shotgun (WGS) entry which is preliminary data.</text>
</comment>
<dbReference type="Proteomes" id="UP001303760">
    <property type="component" value="Unassembled WGS sequence"/>
</dbReference>
<proteinExistence type="predicted"/>
<sequence>MDSVEVAILDSPFLNLAPLYEVDPDADVLLIVPPPSHAFAPWDERHQVDRANRGHKPGTAAAAPASRPGLRIKVSSRHLELASPAFRNKLQSSSSKAARQPDGRVHLRLAKGFDPQAVCIVMNAIHGRGSKVPKSVDLQTLAQVALFVDRFHLLDAVEVYAERWISKLEDTIPNAYNRDLVLWIYVSHVFRHPAIFKAVTKLAAAQSPGPIQTLGLPIREKIIKHIDEQRQTLLAQALPLLRQTLDDLTSESVPCTIHNCDALLLGELIKALHKQRVLPVVWPPSPPPKGKQPFPGISFAALVEAVRDGMRLIYQAHTLGPWEETSRKAAPPTQNALGIATDRLPATPAASPEPVEVDRRGRYPLVHDCDARDAVWRLDGLKGLEDGVQGLELESGLGYRLY</sequence>